<name>A0A1X9YSP9_9BACT</name>
<dbReference type="InterPro" id="IPR023828">
    <property type="entry name" value="Peptidase_S8_Ser-AS"/>
</dbReference>
<dbReference type="InterPro" id="IPR044023">
    <property type="entry name" value="Ig_7"/>
</dbReference>
<dbReference type="InterPro" id="IPR036852">
    <property type="entry name" value="Peptidase_S8/S53_dom_sf"/>
</dbReference>
<feature type="signal peptide" evidence="7">
    <location>
        <begin position="1"/>
        <end position="27"/>
    </location>
</feature>
<dbReference type="InterPro" id="IPR013783">
    <property type="entry name" value="Ig-like_fold"/>
</dbReference>
<feature type="chain" id="PRO_5011004506" evidence="7">
    <location>
        <begin position="28"/>
        <end position="1096"/>
    </location>
</feature>
<dbReference type="GO" id="GO:0004252">
    <property type="term" value="F:serine-type endopeptidase activity"/>
    <property type="evidence" value="ECO:0007669"/>
    <property type="project" value="UniProtKB-UniRule"/>
</dbReference>
<feature type="active site" description="Charge relay system" evidence="5">
    <location>
        <position position="181"/>
    </location>
</feature>
<dbReference type="STRING" id="709015.GCA_000472485_02164"/>
<reference evidence="10" key="1">
    <citation type="submission" date="2017-05" db="EMBL/GenBank/DDBJ databases">
        <authorList>
            <person name="Ray J."/>
            <person name="Price M."/>
            <person name="Deutschbauer A."/>
        </authorList>
    </citation>
    <scope>NUCLEOTIDE SEQUENCE [LARGE SCALE GENOMIC DNA]</scope>
    <source>
        <strain evidence="10">DSM 19842</strain>
    </source>
</reference>
<dbReference type="Gene3D" id="3.40.50.200">
    <property type="entry name" value="Peptidase S8/S53 domain"/>
    <property type="match status" value="1"/>
</dbReference>
<proteinExistence type="inferred from homology"/>
<dbReference type="PROSITE" id="PS00138">
    <property type="entry name" value="SUBTILASE_SER"/>
    <property type="match status" value="1"/>
</dbReference>
<dbReference type="GO" id="GO:0006508">
    <property type="term" value="P:proteolysis"/>
    <property type="evidence" value="ECO:0007669"/>
    <property type="project" value="UniProtKB-KW"/>
</dbReference>
<dbReference type="PROSITE" id="PS50093">
    <property type="entry name" value="PKD"/>
    <property type="match status" value="1"/>
</dbReference>
<keyword evidence="10" id="KW-1185">Reference proteome</keyword>
<comment type="similarity">
    <text evidence="1 5 6">Belongs to the peptidase S8 family.</text>
</comment>
<keyword evidence="4 5" id="KW-0720">Serine protease</keyword>
<evidence type="ECO:0000256" key="2">
    <source>
        <dbReference type="ARBA" id="ARBA00022670"/>
    </source>
</evidence>
<evidence type="ECO:0000313" key="10">
    <source>
        <dbReference type="Proteomes" id="UP000266292"/>
    </source>
</evidence>
<dbReference type="Pfam" id="PF18911">
    <property type="entry name" value="PKD_4"/>
    <property type="match status" value="1"/>
</dbReference>
<dbReference type="Pfam" id="PF19081">
    <property type="entry name" value="Ig_7"/>
    <property type="match status" value="1"/>
</dbReference>
<dbReference type="PANTHER" id="PTHR43806">
    <property type="entry name" value="PEPTIDASE S8"/>
    <property type="match status" value="1"/>
</dbReference>
<organism evidence="9 10">
    <name type="scientific">Pontibacter actiniarum</name>
    <dbReference type="NCBI Taxonomy" id="323450"/>
    <lineage>
        <taxon>Bacteria</taxon>
        <taxon>Pseudomonadati</taxon>
        <taxon>Bacteroidota</taxon>
        <taxon>Cytophagia</taxon>
        <taxon>Cytophagales</taxon>
        <taxon>Hymenobacteraceae</taxon>
        <taxon>Pontibacter</taxon>
    </lineage>
</organism>
<dbReference type="PROSITE" id="PS00137">
    <property type="entry name" value="SUBTILASE_HIS"/>
    <property type="match status" value="1"/>
</dbReference>
<dbReference type="InterPro" id="IPR000209">
    <property type="entry name" value="Peptidase_S8/S53_dom"/>
</dbReference>
<dbReference type="Pfam" id="PF18962">
    <property type="entry name" value="Por_Secre_tail"/>
    <property type="match status" value="1"/>
</dbReference>
<evidence type="ECO:0000256" key="4">
    <source>
        <dbReference type="ARBA" id="ARBA00022825"/>
    </source>
</evidence>
<dbReference type="PROSITE" id="PS51892">
    <property type="entry name" value="SUBTILASE"/>
    <property type="match status" value="1"/>
</dbReference>
<keyword evidence="7" id="KW-0732">Signal</keyword>
<dbReference type="InterPro" id="IPR050131">
    <property type="entry name" value="Peptidase_S8_subtilisin-like"/>
</dbReference>
<feature type="domain" description="PKD" evidence="8">
    <location>
        <begin position="951"/>
        <end position="1011"/>
    </location>
</feature>
<dbReference type="PROSITE" id="PS00136">
    <property type="entry name" value="SUBTILASE_ASP"/>
    <property type="match status" value="1"/>
</dbReference>
<dbReference type="InterPro" id="IPR022409">
    <property type="entry name" value="PKD/Chitinase_dom"/>
</dbReference>
<dbReference type="AlphaFoldDB" id="A0A1X9YSP9"/>
<dbReference type="SUPFAM" id="SSF49299">
    <property type="entry name" value="PKD domain"/>
    <property type="match status" value="1"/>
</dbReference>
<feature type="active site" description="Charge relay system" evidence="5">
    <location>
        <position position="238"/>
    </location>
</feature>
<evidence type="ECO:0000256" key="6">
    <source>
        <dbReference type="RuleBase" id="RU003355"/>
    </source>
</evidence>
<gene>
    <name evidence="9" type="ORF">CA264_10725</name>
</gene>
<dbReference type="SMART" id="SM00089">
    <property type="entry name" value="PKD"/>
    <property type="match status" value="1"/>
</dbReference>
<dbReference type="OrthoDB" id="9813435at2"/>
<dbReference type="PANTHER" id="PTHR43806:SF11">
    <property type="entry name" value="CEREVISIN-RELATED"/>
    <property type="match status" value="1"/>
</dbReference>
<dbReference type="InterPro" id="IPR023827">
    <property type="entry name" value="Peptidase_S8_Asp-AS"/>
</dbReference>
<dbReference type="CDD" id="cd00146">
    <property type="entry name" value="PKD"/>
    <property type="match status" value="1"/>
</dbReference>
<evidence type="ECO:0000256" key="5">
    <source>
        <dbReference type="PROSITE-ProRule" id="PRU01240"/>
    </source>
</evidence>
<dbReference type="InterPro" id="IPR026444">
    <property type="entry name" value="Secre_tail"/>
</dbReference>
<dbReference type="EMBL" id="CP021235">
    <property type="protein sequence ID" value="ARS35871.1"/>
    <property type="molecule type" value="Genomic_DNA"/>
</dbReference>
<protein>
    <submittedName>
        <fullName evidence="9">T9SS C-terminal target domain-containing protein</fullName>
    </submittedName>
</protein>
<dbReference type="InterPro" id="IPR015500">
    <property type="entry name" value="Peptidase_S8_subtilisin-rel"/>
</dbReference>
<evidence type="ECO:0000313" key="9">
    <source>
        <dbReference type="EMBL" id="ARS35871.1"/>
    </source>
</evidence>
<dbReference type="KEGG" id="pact:CA264_10725"/>
<dbReference type="PRINTS" id="PR00723">
    <property type="entry name" value="SUBTILISIN"/>
</dbReference>
<feature type="active site" description="Charge relay system" evidence="5">
    <location>
        <position position="394"/>
    </location>
</feature>
<evidence type="ECO:0000256" key="1">
    <source>
        <dbReference type="ARBA" id="ARBA00011073"/>
    </source>
</evidence>
<accession>A0A1X9YSP9</accession>
<dbReference type="InterPro" id="IPR000601">
    <property type="entry name" value="PKD_dom"/>
</dbReference>
<keyword evidence="3 5" id="KW-0378">Hydrolase</keyword>
<sequence>MPTLSLLLKRCLCTAFLCLLYVTLSQAQGPEAGFGHQTVPNRVVYKLKPQQPVLARSAQSNSMAQALQRIGAKQVRQKFPEVAATQALANARKAGPAVDLTLIHELEYGAGYTFEQVRTALLSTGQVAYVERLYIREPLSQPNDPAADSTKTTQYYLKQVQAYAGWEVEQGDTSVVIGVLDTGFRLSHQDLNTKVKHNYADPIDGIDNDGDGYIDNYSGWDFADKDNNVYDDTPWKGHGTAVAGVAAAATNNATGMAGVGYRSLFMPIKVFSSSPNGPFAGYEAIVYAANKGCKVINLSWGGTGFSEFEQDVINYAVLEKDVLLVASAGNRNTFEDIYPASYDNVLSVGGADKQDVKYKDHTYSYKLDMISPSSGIYSTSLSGDNRYSSFGGTSYASPTVAGGAALVRSRFPELSARQVAERLRATTDHIYGLEGNQPYLEMLGTGRFNLKKALKVQVPTSVRCVAFAPQPKQSLGAGRSIAIDASFINFLSPTSQLEVTLTSLSPYVSITQGSASLGSMVTMGSASTGARPFVIKIAADAPGNQKVYLRLGYSDGTYQDFQHFELFINPSFVTLTANNLHLTLNSEGNIGYNGLNMKQGVGMTYKDGASLLFEGGLLLATNAGVVADNIHNSSWENDRNFTPLSLTSLQFDTPLADQEVRTAMRTNVEGHPLVEVKTAGFAWSGAPNQDFVILEYQVTNRSSETINRLHAGLFADWDIGNYTANMAAWDEELQLGYAYSTTQTLPYAGIKLLTTENQVIYHAIDNVGGNDSTVSVDDGFSNEEKYKIIANGKSRLRAGGSAGNSISHVVGATTLDLAPGQTKTVAFAVLAGDNLEALKQHAQAAQQKYTRIKTGPAPVAAAYETCLAEPVVLAPENGSYFNFYSDAEASNLLHAGKTYTVPTTAPSTTVYVANADSLFLSAAVPMEVTVLPNATAKFRGLPPYIQAGRDFRVKDLSDHATIWMWDFGDGTTSSSQEPTHTYKAPGKYTIELTVMNRLTCTSSSYSQAVTVFDTKLRLYPNPIKDVLAITLTSPLDPDAAPVLQLTDLSGKTITAMPSATDEANVYYNLGSLKAGFYIARLTYQGETYVERVLLRK</sequence>
<evidence type="ECO:0000256" key="3">
    <source>
        <dbReference type="ARBA" id="ARBA00022801"/>
    </source>
</evidence>
<dbReference type="Pfam" id="PF00082">
    <property type="entry name" value="Peptidase_S8"/>
    <property type="match status" value="1"/>
</dbReference>
<dbReference type="NCBIfam" id="TIGR04183">
    <property type="entry name" value="Por_Secre_tail"/>
    <property type="match status" value="1"/>
</dbReference>
<dbReference type="InterPro" id="IPR035986">
    <property type="entry name" value="PKD_dom_sf"/>
</dbReference>
<dbReference type="InterPro" id="IPR022398">
    <property type="entry name" value="Peptidase_S8_His-AS"/>
</dbReference>
<dbReference type="RefSeq" id="WP_025607046.1">
    <property type="nucleotide sequence ID" value="NZ_CP021235.1"/>
</dbReference>
<dbReference type="SUPFAM" id="SSF52743">
    <property type="entry name" value="Subtilisin-like"/>
    <property type="match status" value="1"/>
</dbReference>
<dbReference type="Gene3D" id="2.60.40.10">
    <property type="entry name" value="Immunoglobulins"/>
    <property type="match status" value="1"/>
</dbReference>
<evidence type="ECO:0000256" key="7">
    <source>
        <dbReference type="SAM" id="SignalP"/>
    </source>
</evidence>
<keyword evidence="2 5" id="KW-0645">Protease</keyword>
<evidence type="ECO:0000259" key="8">
    <source>
        <dbReference type="PROSITE" id="PS50093"/>
    </source>
</evidence>
<dbReference type="Proteomes" id="UP000266292">
    <property type="component" value="Chromosome"/>
</dbReference>